<reference evidence="1 2" key="1">
    <citation type="journal article" date="2018" name="Mol. Plant">
        <title>The genome of Artemisia annua provides insight into the evolution of Asteraceae family and artemisinin biosynthesis.</title>
        <authorList>
            <person name="Shen Q."/>
            <person name="Zhang L."/>
            <person name="Liao Z."/>
            <person name="Wang S."/>
            <person name="Yan T."/>
            <person name="Shi P."/>
            <person name="Liu M."/>
            <person name="Fu X."/>
            <person name="Pan Q."/>
            <person name="Wang Y."/>
            <person name="Lv Z."/>
            <person name="Lu X."/>
            <person name="Zhang F."/>
            <person name="Jiang W."/>
            <person name="Ma Y."/>
            <person name="Chen M."/>
            <person name="Hao X."/>
            <person name="Li L."/>
            <person name="Tang Y."/>
            <person name="Lv G."/>
            <person name="Zhou Y."/>
            <person name="Sun X."/>
            <person name="Brodelius P.E."/>
            <person name="Rose J.K.C."/>
            <person name="Tang K."/>
        </authorList>
    </citation>
    <scope>NUCLEOTIDE SEQUENCE [LARGE SCALE GENOMIC DNA]</scope>
    <source>
        <strain evidence="2">cv. Huhao1</strain>
        <tissue evidence="1">Leaf</tissue>
    </source>
</reference>
<dbReference type="AlphaFoldDB" id="A0A2U1KGU3"/>
<name>A0A2U1KGU3_ARTAN</name>
<protein>
    <submittedName>
        <fullName evidence="1">Uncharacterized protein</fullName>
    </submittedName>
</protein>
<proteinExistence type="predicted"/>
<sequence length="114" mass="12633">MYIACCPNILLPNVRLIFVNFTSFLQKRAEALCTVHGEIEAELTDKANTGDFKSHRGDSEIEAALKREHPGFAFGCISPKQAGCIRFLRCPKYDGAGYVSKSHEGEYSYGLLLS</sequence>
<comment type="caution">
    <text evidence="1">The sequence shown here is derived from an EMBL/GenBank/DDBJ whole genome shotgun (WGS) entry which is preliminary data.</text>
</comment>
<evidence type="ECO:0000313" key="2">
    <source>
        <dbReference type="Proteomes" id="UP000245207"/>
    </source>
</evidence>
<accession>A0A2U1KGU3</accession>
<keyword evidence="2" id="KW-1185">Reference proteome</keyword>
<dbReference type="EMBL" id="PKPP01019074">
    <property type="protein sequence ID" value="PWA35941.1"/>
    <property type="molecule type" value="Genomic_DNA"/>
</dbReference>
<dbReference type="Proteomes" id="UP000245207">
    <property type="component" value="Unassembled WGS sequence"/>
</dbReference>
<evidence type="ECO:0000313" key="1">
    <source>
        <dbReference type="EMBL" id="PWA35941.1"/>
    </source>
</evidence>
<gene>
    <name evidence="1" type="ORF">CTI12_AA604800</name>
</gene>
<organism evidence="1 2">
    <name type="scientific">Artemisia annua</name>
    <name type="common">Sweet wormwood</name>
    <dbReference type="NCBI Taxonomy" id="35608"/>
    <lineage>
        <taxon>Eukaryota</taxon>
        <taxon>Viridiplantae</taxon>
        <taxon>Streptophyta</taxon>
        <taxon>Embryophyta</taxon>
        <taxon>Tracheophyta</taxon>
        <taxon>Spermatophyta</taxon>
        <taxon>Magnoliopsida</taxon>
        <taxon>eudicotyledons</taxon>
        <taxon>Gunneridae</taxon>
        <taxon>Pentapetalae</taxon>
        <taxon>asterids</taxon>
        <taxon>campanulids</taxon>
        <taxon>Asterales</taxon>
        <taxon>Asteraceae</taxon>
        <taxon>Asteroideae</taxon>
        <taxon>Anthemideae</taxon>
        <taxon>Artemisiinae</taxon>
        <taxon>Artemisia</taxon>
    </lineage>
</organism>